<organism evidence="3 4">
    <name type="scientific">Paenibacillus silvestris</name>
    <dbReference type="NCBI Taxonomy" id="2606219"/>
    <lineage>
        <taxon>Bacteria</taxon>
        <taxon>Bacillati</taxon>
        <taxon>Bacillota</taxon>
        <taxon>Bacilli</taxon>
        <taxon>Bacillales</taxon>
        <taxon>Paenibacillaceae</taxon>
        <taxon>Paenibacillus</taxon>
    </lineage>
</organism>
<proteinExistence type="inferred from homology"/>
<dbReference type="InterPro" id="IPR013538">
    <property type="entry name" value="ASHA1/2-like_C"/>
</dbReference>
<dbReference type="CDD" id="cd08901">
    <property type="entry name" value="SRPBCC_CalC_Aha1-like_8"/>
    <property type="match status" value="1"/>
</dbReference>
<evidence type="ECO:0000313" key="4">
    <source>
        <dbReference type="Proteomes" id="UP000481087"/>
    </source>
</evidence>
<evidence type="ECO:0000313" key="3">
    <source>
        <dbReference type="EMBL" id="MZQ80907.1"/>
    </source>
</evidence>
<sequence length="143" mass="16334">MNNLTKMLITKPAHDVFEAFVDPDQIGNFWFSSSSERWASGKTIKLRYDEYNADGEIIIKEIETDKKITFEWEYGNDVHLVSITFTVRDESNTLVEINEEGFADDKDAVPLLVGNKEGWVYTLTCLKGYLEHGITTLRAALVH</sequence>
<reference evidence="3 4" key="1">
    <citation type="submission" date="2019-12" db="EMBL/GenBank/DDBJ databases">
        <title>Paenibacillus sp. nov. sp. isolated from soil.</title>
        <authorList>
            <person name="Kim J."/>
            <person name="Jeong S.E."/>
            <person name="Jung H.S."/>
            <person name="Jeon C.O."/>
        </authorList>
    </citation>
    <scope>NUCLEOTIDE SEQUENCE [LARGE SCALE GENOMIC DNA]</scope>
    <source>
        <strain evidence="3 4">5J-6</strain>
    </source>
</reference>
<comment type="caution">
    <text evidence="3">The sequence shown here is derived from an EMBL/GenBank/DDBJ whole genome shotgun (WGS) entry which is preliminary data.</text>
</comment>
<keyword evidence="4" id="KW-1185">Reference proteome</keyword>
<protein>
    <recommendedName>
        <fullName evidence="2">Activator of Hsp90 ATPase homologue 1/2-like C-terminal domain-containing protein</fullName>
    </recommendedName>
</protein>
<dbReference type="RefSeq" id="WP_161405217.1">
    <property type="nucleotide sequence ID" value="NZ_WTUZ01000005.1"/>
</dbReference>
<dbReference type="SUPFAM" id="SSF55961">
    <property type="entry name" value="Bet v1-like"/>
    <property type="match status" value="1"/>
</dbReference>
<dbReference type="Gene3D" id="3.30.530.20">
    <property type="match status" value="1"/>
</dbReference>
<feature type="domain" description="Activator of Hsp90 ATPase homologue 1/2-like C-terminal" evidence="2">
    <location>
        <begin position="12"/>
        <end position="131"/>
    </location>
</feature>
<dbReference type="AlphaFoldDB" id="A0A6L8USK3"/>
<dbReference type="InterPro" id="IPR023393">
    <property type="entry name" value="START-like_dom_sf"/>
</dbReference>
<dbReference type="Proteomes" id="UP000481087">
    <property type="component" value="Unassembled WGS sequence"/>
</dbReference>
<dbReference type="Pfam" id="PF08327">
    <property type="entry name" value="AHSA1"/>
    <property type="match status" value="1"/>
</dbReference>
<evidence type="ECO:0000256" key="1">
    <source>
        <dbReference type="ARBA" id="ARBA00006817"/>
    </source>
</evidence>
<name>A0A6L8USK3_9BACL</name>
<accession>A0A6L8USK3</accession>
<evidence type="ECO:0000259" key="2">
    <source>
        <dbReference type="Pfam" id="PF08327"/>
    </source>
</evidence>
<dbReference type="EMBL" id="WTUZ01000005">
    <property type="protein sequence ID" value="MZQ80907.1"/>
    <property type="molecule type" value="Genomic_DNA"/>
</dbReference>
<comment type="similarity">
    <text evidence="1">Belongs to the AHA1 family.</text>
</comment>
<gene>
    <name evidence="3" type="ORF">GQF01_01975</name>
</gene>